<protein>
    <submittedName>
        <fullName evidence="1">Uncharacterized protein</fullName>
    </submittedName>
</protein>
<organism evidence="1">
    <name type="scientific">bioreactor metagenome</name>
    <dbReference type="NCBI Taxonomy" id="1076179"/>
    <lineage>
        <taxon>unclassified sequences</taxon>
        <taxon>metagenomes</taxon>
        <taxon>ecological metagenomes</taxon>
    </lineage>
</organism>
<accession>A0A645FAT2</accession>
<evidence type="ECO:0000313" key="1">
    <source>
        <dbReference type="EMBL" id="MPN11485.1"/>
    </source>
</evidence>
<comment type="caution">
    <text evidence="1">The sequence shown here is derived from an EMBL/GenBank/DDBJ whole genome shotgun (WGS) entry which is preliminary data.</text>
</comment>
<dbReference type="AlphaFoldDB" id="A0A645FAT2"/>
<gene>
    <name evidence="1" type="ORF">SDC9_158788</name>
</gene>
<proteinExistence type="predicted"/>
<dbReference type="EMBL" id="VSSQ01057703">
    <property type="protein sequence ID" value="MPN11485.1"/>
    <property type="molecule type" value="Genomic_DNA"/>
</dbReference>
<reference evidence="1" key="1">
    <citation type="submission" date="2019-08" db="EMBL/GenBank/DDBJ databases">
        <authorList>
            <person name="Kucharzyk K."/>
            <person name="Murdoch R.W."/>
            <person name="Higgins S."/>
            <person name="Loffler F."/>
        </authorList>
    </citation>
    <scope>NUCLEOTIDE SEQUENCE</scope>
</reference>
<sequence>MCIKTILKSAALIGILSISFVLVGCSKEPSGNSTTLSPDGKPVAVTDGTNTWVVGAVKIDGTNVSDTNVTVQIRAREVSK</sequence>
<dbReference type="PROSITE" id="PS51257">
    <property type="entry name" value="PROKAR_LIPOPROTEIN"/>
    <property type="match status" value="1"/>
</dbReference>
<name>A0A645FAT2_9ZZZZ</name>